<protein>
    <submittedName>
        <fullName evidence="2">Uncharacterized protein</fullName>
    </submittedName>
</protein>
<feature type="region of interest" description="Disordered" evidence="1">
    <location>
        <begin position="34"/>
        <end position="55"/>
    </location>
</feature>
<evidence type="ECO:0000313" key="3">
    <source>
        <dbReference type="Proteomes" id="UP001458880"/>
    </source>
</evidence>
<sequence>MKLKIFDKSGSNTSDAVLLVQKAVLKTNLKPNLEDQAARREREKKRKQRRERKLDGKGWRLGLSINPMNIDEAAARTRSGCAFNLI</sequence>
<evidence type="ECO:0000313" key="2">
    <source>
        <dbReference type="EMBL" id="KAK9727703.1"/>
    </source>
</evidence>
<evidence type="ECO:0000256" key="1">
    <source>
        <dbReference type="SAM" id="MobiDB-lite"/>
    </source>
</evidence>
<organism evidence="2 3">
    <name type="scientific">Popillia japonica</name>
    <name type="common">Japanese beetle</name>
    <dbReference type="NCBI Taxonomy" id="7064"/>
    <lineage>
        <taxon>Eukaryota</taxon>
        <taxon>Metazoa</taxon>
        <taxon>Ecdysozoa</taxon>
        <taxon>Arthropoda</taxon>
        <taxon>Hexapoda</taxon>
        <taxon>Insecta</taxon>
        <taxon>Pterygota</taxon>
        <taxon>Neoptera</taxon>
        <taxon>Endopterygota</taxon>
        <taxon>Coleoptera</taxon>
        <taxon>Polyphaga</taxon>
        <taxon>Scarabaeiformia</taxon>
        <taxon>Scarabaeidae</taxon>
        <taxon>Rutelinae</taxon>
        <taxon>Popillia</taxon>
    </lineage>
</organism>
<dbReference type="EMBL" id="JASPKY010000176">
    <property type="protein sequence ID" value="KAK9727703.1"/>
    <property type="molecule type" value="Genomic_DNA"/>
</dbReference>
<proteinExistence type="predicted"/>
<comment type="caution">
    <text evidence="2">The sequence shown here is derived from an EMBL/GenBank/DDBJ whole genome shotgun (WGS) entry which is preliminary data.</text>
</comment>
<reference evidence="2 3" key="1">
    <citation type="journal article" date="2024" name="BMC Genomics">
        <title>De novo assembly and annotation of Popillia japonica's genome with initial clues to its potential as an invasive pest.</title>
        <authorList>
            <person name="Cucini C."/>
            <person name="Boschi S."/>
            <person name="Funari R."/>
            <person name="Cardaioli E."/>
            <person name="Iannotti N."/>
            <person name="Marturano G."/>
            <person name="Paoli F."/>
            <person name="Bruttini M."/>
            <person name="Carapelli A."/>
            <person name="Frati F."/>
            <person name="Nardi F."/>
        </authorList>
    </citation>
    <scope>NUCLEOTIDE SEQUENCE [LARGE SCALE GENOMIC DNA]</scope>
    <source>
        <strain evidence="2">DMR45628</strain>
    </source>
</reference>
<name>A0AAW1KYT1_POPJA</name>
<gene>
    <name evidence="2" type="ORF">QE152_g19045</name>
</gene>
<keyword evidence="3" id="KW-1185">Reference proteome</keyword>
<dbReference type="AlphaFoldDB" id="A0AAW1KYT1"/>
<dbReference type="Proteomes" id="UP001458880">
    <property type="component" value="Unassembled WGS sequence"/>
</dbReference>
<feature type="compositionally biased region" description="Basic residues" evidence="1">
    <location>
        <begin position="42"/>
        <end position="51"/>
    </location>
</feature>
<accession>A0AAW1KYT1</accession>